<keyword evidence="10" id="KW-1185">Reference proteome</keyword>
<protein>
    <submittedName>
        <fullName evidence="9">ABC transporter permease subunit</fullName>
    </submittedName>
</protein>
<feature type="region of interest" description="Disordered" evidence="7">
    <location>
        <begin position="217"/>
        <end position="243"/>
    </location>
</feature>
<dbReference type="PANTHER" id="PTHR30177">
    <property type="entry name" value="GLYCINE BETAINE/L-PROLINE TRANSPORT SYSTEM PERMEASE PROTEIN PROW"/>
    <property type="match status" value="1"/>
</dbReference>
<organism evidence="9 10">
    <name type="scientific">Ammonicoccus fulvus</name>
    <dbReference type="NCBI Taxonomy" id="3138240"/>
    <lineage>
        <taxon>Bacteria</taxon>
        <taxon>Bacillati</taxon>
        <taxon>Actinomycetota</taxon>
        <taxon>Actinomycetes</taxon>
        <taxon>Propionibacteriales</taxon>
        <taxon>Propionibacteriaceae</taxon>
        <taxon>Ammonicoccus</taxon>
    </lineage>
</organism>
<keyword evidence="5 6" id="KW-0472">Membrane</keyword>
<dbReference type="InterPro" id="IPR000515">
    <property type="entry name" value="MetI-like"/>
</dbReference>
<dbReference type="EMBL" id="CP154795">
    <property type="protein sequence ID" value="XAN05894.1"/>
    <property type="molecule type" value="Genomic_DNA"/>
</dbReference>
<feature type="domain" description="ABC transmembrane type-1" evidence="8">
    <location>
        <begin position="23"/>
        <end position="203"/>
    </location>
</feature>
<evidence type="ECO:0000256" key="4">
    <source>
        <dbReference type="ARBA" id="ARBA00022989"/>
    </source>
</evidence>
<dbReference type="InterPro" id="IPR051204">
    <property type="entry name" value="ABC_transp_perm/SBD"/>
</dbReference>
<evidence type="ECO:0000256" key="7">
    <source>
        <dbReference type="SAM" id="MobiDB-lite"/>
    </source>
</evidence>
<dbReference type="RefSeq" id="WP_425307328.1">
    <property type="nucleotide sequence ID" value="NZ_CP154795.1"/>
</dbReference>
<dbReference type="Proteomes" id="UP001442841">
    <property type="component" value="Chromosome"/>
</dbReference>
<feature type="compositionally biased region" description="Basic and acidic residues" evidence="7">
    <location>
        <begin position="234"/>
        <end position="243"/>
    </location>
</feature>
<comment type="subcellular location">
    <subcellularLocation>
        <location evidence="6">Cell membrane</location>
        <topology evidence="6">Multi-pass membrane protein</topology>
    </subcellularLocation>
    <subcellularLocation>
        <location evidence="1">Membrane</location>
        <topology evidence="1">Multi-pass membrane protein</topology>
    </subcellularLocation>
</comment>
<gene>
    <name evidence="9" type="ORF">AADG42_00745</name>
</gene>
<evidence type="ECO:0000256" key="1">
    <source>
        <dbReference type="ARBA" id="ARBA00004141"/>
    </source>
</evidence>
<dbReference type="PROSITE" id="PS50928">
    <property type="entry name" value="ABC_TM1"/>
    <property type="match status" value="1"/>
</dbReference>
<comment type="similarity">
    <text evidence="6">Belongs to the binding-protein-dependent transport system permease family.</text>
</comment>
<sequence>MNLFEHLLDPANWSGAEGIPARIGEHLTYSVAAMALAMVIALPLGILIGHTRRGNLLVAGLANATRALPTLGLLVLVVLLLGTGMLPVVLALAVLAIPPILNSTVVGFRTADPDAVLAAAAMGMTGGQQIRQVELPLASPLIMSGLRSATLQVIATATVAAMAASGGLGRYVLDGQKRADGYPEMVTGALLVMVWALVADLLLGALTRVAQRRSSGRRRVRTDLFDTDEAEPGPDTRNKGASA</sequence>
<evidence type="ECO:0000313" key="9">
    <source>
        <dbReference type="EMBL" id="XAN05894.1"/>
    </source>
</evidence>
<dbReference type="Pfam" id="PF00528">
    <property type="entry name" value="BPD_transp_1"/>
    <property type="match status" value="1"/>
</dbReference>
<feature type="transmembrane region" description="Helical" evidence="6">
    <location>
        <begin position="27"/>
        <end position="51"/>
    </location>
</feature>
<name>A0ABZ3FIP2_9ACTN</name>
<evidence type="ECO:0000313" key="10">
    <source>
        <dbReference type="Proteomes" id="UP001442841"/>
    </source>
</evidence>
<evidence type="ECO:0000256" key="2">
    <source>
        <dbReference type="ARBA" id="ARBA00022448"/>
    </source>
</evidence>
<keyword evidence="4 6" id="KW-1133">Transmembrane helix</keyword>
<evidence type="ECO:0000256" key="5">
    <source>
        <dbReference type="ARBA" id="ARBA00023136"/>
    </source>
</evidence>
<feature type="transmembrane region" description="Helical" evidence="6">
    <location>
        <begin position="185"/>
        <end position="209"/>
    </location>
</feature>
<accession>A0ABZ3FIP2</accession>
<dbReference type="PANTHER" id="PTHR30177:SF33">
    <property type="entry name" value="POSSIBLE OSMOPROTECTANT (GLYCINE BETAINE_CARNITINE_CHOLINE_L-PROLINE) TRANSPORT INTEGRAL MEMBRANE PROTEIN ABC TRANSPORTER PROZ"/>
    <property type="match status" value="1"/>
</dbReference>
<evidence type="ECO:0000256" key="6">
    <source>
        <dbReference type="RuleBase" id="RU363032"/>
    </source>
</evidence>
<feature type="transmembrane region" description="Helical" evidence="6">
    <location>
        <begin position="153"/>
        <end position="173"/>
    </location>
</feature>
<dbReference type="SUPFAM" id="SSF161098">
    <property type="entry name" value="MetI-like"/>
    <property type="match status" value="1"/>
</dbReference>
<reference evidence="9 10" key="1">
    <citation type="submission" date="2024-04" db="EMBL/GenBank/DDBJ databases">
        <title>Isolation of an actinomycete strain from pig manure.</title>
        <authorList>
            <person name="Gong T."/>
            <person name="Yu Z."/>
            <person name="An M."/>
            <person name="Wei C."/>
            <person name="Yang W."/>
            <person name="Liu L."/>
        </authorList>
    </citation>
    <scope>NUCLEOTIDE SEQUENCE [LARGE SCALE GENOMIC DNA]</scope>
    <source>
        <strain evidence="9 10">ZF39</strain>
    </source>
</reference>
<dbReference type="InterPro" id="IPR035906">
    <property type="entry name" value="MetI-like_sf"/>
</dbReference>
<keyword evidence="2 6" id="KW-0813">Transport</keyword>
<proteinExistence type="inferred from homology"/>
<dbReference type="Gene3D" id="1.10.3720.10">
    <property type="entry name" value="MetI-like"/>
    <property type="match status" value="1"/>
</dbReference>
<evidence type="ECO:0000259" key="8">
    <source>
        <dbReference type="PROSITE" id="PS50928"/>
    </source>
</evidence>
<dbReference type="CDD" id="cd06261">
    <property type="entry name" value="TM_PBP2"/>
    <property type="match status" value="1"/>
</dbReference>
<keyword evidence="3 6" id="KW-0812">Transmembrane</keyword>
<feature type="transmembrane region" description="Helical" evidence="6">
    <location>
        <begin position="71"/>
        <end position="97"/>
    </location>
</feature>
<evidence type="ECO:0000256" key="3">
    <source>
        <dbReference type="ARBA" id="ARBA00022692"/>
    </source>
</evidence>